<proteinExistence type="inferred from homology"/>
<evidence type="ECO:0000256" key="2">
    <source>
        <dbReference type="ARBA" id="ARBA00022612"/>
    </source>
</evidence>
<keyword evidence="2" id="KW-1188">Viral release from host cell</keyword>
<keyword evidence="3" id="KW-0231">Viral genome packaging</keyword>
<reference evidence="5 6" key="1">
    <citation type="journal article" date="2011" name="PLoS Pathog.">
        <title>Cross-species transmission of a novel adenovirus associated with a fulminant pneumonia outbreak in a new world monkey colony.</title>
        <authorList>
            <person name="Chen E.C."/>
            <person name="Yagi S."/>
            <person name="Kelly K.R."/>
            <person name="Mendoza S.P."/>
            <person name="Maninger N."/>
            <person name="Rosenthal A."/>
            <person name="Spinner A."/>
            <person name="Bales K.L."/>
            <person name="Schnurr D.P."/>
            <person name="Lerche N.W."/>
            <person name="Chiu C.Y."/>
        </authorList>
    </citation>
    <scope>NUCLEOTIDE SEQUENCE [LARGE SCALE GENOMIC DNA]</scope>
</reference>
<dbReference type="Pfam" id="PF11081">
    <property type="entry name" value="Adeno_L433K_22K"/>
    <property type="match status" value="1"/>
</dbReference>
<dbReference type="OrthoDB" id="23792at10239"/>
<evidence type="ECO:0000313" key="6">
    <source>
        <dbReference type="Proteomes" id="UP000121920"/>
    </source>
</evidence>
<evidence type="ECO:0000313" key="5">
    <source>
        <dbReference type="EMBL" id="AEK98459.1"/>
    </source>
</evidence>
<dbReference type="RefSeq" id="YP_007518327.1">
    <property type="nucleotide sequence ID" value="NC_020487.1"/>
</dbReference>
<keyword evidence="6" id="KW-1185">Reference proteome</keyword>
<organism evidence="5 6">
    <name type="scientific">titi monkey adenovirus 1</name>
    <dbReference type="NCBI Taxonomy" id="3123084"/>
    <lineage>
        <taxon>Viruses</taxon>
        <taxon>Varidnaviria</taxon>
        <taxon>Bamfordvirae</taxon>
        <taxon>Preplasmiviricota</taxon>
        <taxon>Polisuviricotina</taxon>
        <taxon>Pharingeaviricetes</taxon>
        <taxon>Rowavirales</taxon>
        <taxon>Adenoviridae</taxon>
        <taxon>Mastadenovirus</taxon>
        <taxon>Mastadenovirus simuli</taxon>
        <taxon>Platyrrhini mastadenovirus A</taxon>
    </lineage>
</organism>
<dbReference type="InterPro" id="IPR021304">
    <property type="entry name" value="Adeno_L4-33K/L4-22K"/>
</dbReference>
<accession>G0ZAI9</accession>
<sequence>MAPRKPAPAKKQPPPPPVHPIWEDDEEEYTEDEEDLLTDEEDMEGLEDIEEEDEEEDLDEDPQEEPREQAVADSQHLAPRAPQAAPAPSAAAAPSKSRSRWDRKPAAAGKGSYKSWRAHKARLLWCLGESGGDVNFTRRYMLFHHGVNIPRNVIHYYHQSYSGSDWAEIAAAASLLEEGKNQQQQQQQK</sequence>
<protein>
    <submittedName>
        <fullName evidence="5">22K</fullName>
    </submittedName>
</protein>
<name>G0ZAI9_9ADEN</name>
<evidence type="ECO:0000256" key="4">
    <source>
        <dbReference type="SAM" id="MobiDB-lite"/>
    </source>
</evidence>
<feature type="compositionally biased region" description="Acidic residues" evidence="4">
    <location>
        <begin position="23"/>
        <end position="63"/>
    </location>
</feature>
<dbReference type="KEGG" id="vg:15486133"/>
<feature type="compositionally biased region" description="Low complexity" evidence="4">
    <location>
        <begin position="78"/>
        <end position="96"/>
    </location>
</feature>
<dbReference type="GO" id="GO:0019073">
    <property type="term" value="P:viral DNA genome packaging"/>
    <property type="evidence" value="ECO:0007669"/>
    <property type="project" value="InterPro"/>
</dbReference>
<dbReference type="Proteomes" id="UP000121920">
    <property type="component" value="Segment"/>
</dbReference>
<comment type="similarity">
    <text evidence="1">Belongs to the adenoviridae splicing factor family.</text>
</comment>
<dbReference type="GeneID" id="15486133"/>
<dbReference type="EMBL" id="HQ913600">
    <property type="protein sequence ID" value="AEK98459.1"/>
    <property type="molecule type" value="Genomic_DNA"/>
</dbReference>
<evidence type="ECO:0000256" key="1">
    <source>
        <dbReference type="ARBA" id="ARBA00008192"/>
    </source>
</evidence>
<evidence type="ECO:0000256" key="3">
    <source>
        <dbReference type="ARBA" id="ARBA00023219"/>
    </source>
</evidence>
<feature type="region of interest" description="Disordered" evidence="4">
    <location>
        <begin position="1"/>
        <end position="112"/>
    </location>
</feature>